<evidence type="ECO:0000313" key="2">
    <source>
        <dbReference type="EMBL" id="KAG8478972.1"/>
    </source>
</evidence>
<comment type="caution">
    <text evidence="2">The sequence shown here is derived from an EMBL/GenBank/DDBJ whole genome shotgun (WGS) entry which is preliminary data.</text>
</comment>
<gene>
    <name evidence="2" type="ORF">CXB51_028855</name>
</gene>
<protein>
    <submittedName>
        <fullName evidence="2">Uncharacterized protein</fullName>
    </submittedName>
</protein>
<dbReference type="EMBL" id="JAHUZN010000011">
    <property type="protein sequence ID" value="KAG8478972.1"/>
    <property type="molecule type" value="Genomic_DNA"/>
</dbReference>
<dbReference type="Proteomes" id="UP000701853">
    <property type="component" value="Chromosome 11"/>
</dbReference>
<name>A0A8J6CL39_9ROSI</name>
<organism evidence="2 3">
    <name type="scientific">Gossypium anomalum</name>
    <dbReference type="NCBI Taxonomy" id="47600"/>
    <lineage>
        <taxon>Eukaryota</taxon>
        <taxon>Viridiplantae</taxon>
        <taxon>Streptophyta</taxon>
        <taxon>Embryophyta</taxon>
        <taxon>Tracheophyta</taxon>
        <taxon>Spermatophyta</taxon>
        <taxon>Magnoliopsida</taxon>
        <taxon>eudicotyledons</taxon>
        <taxon>Gunneridae</taxon>
        <taxon>Pentapetalae</taxon>
        <taxon>rosids</taxon>
        <taxon>malvids</taxon>
        <taxon>Malvales</taxon>
        <taxon>Malvaceae</taxon>
        <taxon>Malvoideae</taxon>
        <taxon>Gossypium</taxon>
    </lineage>
</organism>
<feature type="compositionally biased region" description="Polar residues" evidence="1">
    <location>
        <begin position="237"/>
        <end position="262"/>
    </location>
</feature>
<evidence type="ECO:0000313" key="3">
    <source>
        <dbReference type="Proteomes" id="UP000701853"/>
    </source>
</evidence>
<proteinExistence type="predicted"/>
<keyword evidence="3" id="KW-1185">Reference proteome</keyword>
<sequence length="262" mass="30008">MQLGLPVDGSVLTGSAQSDDWGAIYYDFFGAILNIIYGGQIDMGWLQEIFPVLGDDLTKAQFRFLFLRPRVDHPYTFSLVIRWNHSSSYEGIPTVLKDIQFLLDQRSEAHFQWTPYKDPTIRAVIPDEFLHNPNIWHVKVLLVSYATIEMHQTDRVFSNSDFDNRFSWHLRRSMMNTKLTYGDRIRIGCASNRNDPWQAIFTLEREEASTNPCQKGTTGPIKSKDKGWRSEPIKSAHTITDPNGASDNAHTTTPSNYTRCVS</sequence>
<dbReference type="OrthoDB" id="1001800at2759"/>
<dbReference type="AlphaFoldDB" id="A0A8J6CL39"/>
<feature type="compositionally biased region" description="Basic and acidic residues" evidence="1">
    <location>
        <begin position="222"/>
        <end position="234"/>
    </location>
</feature>
<reference evidence="2 3" key="1">
    <citation type="journal article" date="2021" name="bioRxiv">
        <title>The Gossypium anomalum genome as a resource for cotton improvement and evolutionary analysis of hybrid incompatibility.</title>
        <authorList>
            <person name="Grover C.E."/>
            <person name="Yuan D."/>
            <person name="Arick M.A."/>
            <person name="Miller E.R."/>
            <person name="Hu G."/>
            <person name="Peterson D.G."/>
            <person name="Wendel J.F."/>
            <person name="Udall J.A."/>
        </authorList>
    </citation>
    <scope>NUCLEOTIDE SEQUENCE [LARGE SCALE GENOMIC DNA]</scope>
    <source>
        <strain evidence="2">JFW-Udall</strain>
        <tissue evidence="2">Leaf</tissue>
    </source>
</reference>
<feature type="region of interest" description="Disordered" evidence="1">
    <location>
        <begin position="210"/>
        <end position="262"/>
    </location>
</feature>
<accession>A0A8J6CL39</accession>
<evidence type="ECO:0000256" key="1">
    <source>
        <dbReference type="SAM" id="MobiDB-lite"/>
    </source>
</evidence>